<comment type="caution">
    <text evidence="1">The sequence shown here is derived from an EMBL/GenBank/DDBJ whole genome shotgun (WGS) entry which is preliminary data.</text>
</comment>
<name>A0A9Q3JNA4_9BASI</name>
<dbReference type="AlphaFoldDB" id="A0A9Q3JNA4"/>
<dbReference type="InterPro" id="IPR036397">
    <property type="entry name" value="RNaseH_sf"/>
</dbReference>
<organism evidence="1 2">
    <name type="scientific">Austropuccinia psidii MF-1</name>
    <dbReference type="NCBI Taxonomy" id="1389203"/>
    <lineage>
        <taxon>Eukaryota</taxon>
        <taxon>Fungi</taxon>
        <taxon>Dikarya</taxon>
        <taxon>Basidiomycota</taxon>
        <taxon>Pucciniomycotina</taxon>
        <taxon>Pucciniomycetes</taxon>
        <taxon>Pucciniales</taxon>
        <taxon>Sphaerophragmiaceae</taxon>
        <taxon>Austropuccinia</taxon>
    </lineage>
</organism>
<reference evidence="1" key="1">
    <citation type="submission" date="2021-03" db="EMBL/GenBank/DDBJ databases">
        <title>Draft genome sequence of rust myrtle Austropuccinia psidii MF-1, a brazilian biotype.</title>
        <authorList>
            <person name="Quecine M.C."/>
            <person name="Pachon D.M.R."/>
            <person name="Bonatelli M.L."/>
            <person name="Correr F.H."/>
            <person name="Franceschini L.M."/>
            <person name="Leite T.F."/>
            <person name="Margarido G.R.A."/>
            <person name="Almeida C.A."/>
            <person name="Ferrarezi J.A."/>
            <person name="Labate C.A."/>
        </authorList>
    </citation>
    <scope>NUCLEOTIDE SEQUENCE</scope>
    <source>
        <strain evidence="1">MF-1</strain>
    </source>
</reference>
<evidence type="ECO:0008006" key="3">
    <source>
        <dbReference type="Google" id="ProtNLM"/>
    </source>
</evidence>
<evidence type="ECO:0000313" key="2">
    <source>
        <dbReference type="Proteomes" id="UP000765509"/>
    </source>
</evidence>
<protein>
    <recommendedName>
        <fullName evidence="3">Integrase catalytic domain-containing protein</fullName>
    </recommendedName>
</protein>
<gene>
    <name evidence="1" type="ORF">O181_104557</name>
</gene>
<dbReference type="EMBL" id="AVOT02076436">
    <property type="protein sequence ID" value="MBW0564842.1"/>
    <property type="molecule type" value="Genomic_DNA"/>
</dbReference>
<dbReference type="Proteomes" id="UP000765509">
    <property type="component" value="Unassembled WGS sequence"/>
</dbReference>
<dbReference type="InterPro" id="IPR012337">
    <property type="entry name" value="RNaseH-like_sf"/>
</dbReference>
<sequence length="88" mass="9916">MMSQIQEPKSQWEIAHMNWVTALPSGGDRSSNSCLVLLDRYSKNPMFLPFHRDETAMDTAIMPRNEVISNTGLSPDIISNRDSKFTSA</sequence>
<dbReference type="Gene3D" id="3.30.420.10">
    <property type="entry name" value="Ribonuclease H-like superfamily/Ribonuclease H"/>
    <property type="match status" value="1"/>
</dbReference>
<dbReference type="GO" id="GO:0003676">
    <property type="term" value="F:nucleic acid binding"/>
    <property type="evidence" value="ECO:0007669"/>
    <property type="project" value="InterPro"/>
</dbReference>
<accession>A0A9Q3JNA4</accession>
<proteinExistence type="predicted"/>
<dbReference type="SUPFAM" id="SSF53098">
    <property type="entry name" value="Ribonuclease H-like"/>
    <property type="match status" value="1"/>
</dbReference>
<keyword evidence="2" id="KW-1185">Reference proteome</keyword>
<evidence type="ECO:0000313" key="1">
    <source>
        <dbReference type="EMBL" id="MBW0564842.1"/>
    </source>
</evidence>